<evidence type="ECO:0000313" key="2">
    <source>
        <dbReference type="Proteomes" id="UP001148838"/>
    </source>
</evidence>
<reference evidence="1 2" key="1">
    <citation type="journal article" date="2022" name="Allergy">
        <title>Genome assembly and annotation of Periplaneta americana reveal a comprehensive cockroach allergen profile.</title>
        <authorList>
            <person name="Wang L."/>
            <person name="Xiong Q."/>
            <person name="Saelim N."/>
            <person name="Wang L."/>
            <person name="Nong W."/>
            <person name="Wan A.T."/>
            <person name="Shi M."/>
            <person name="Liu X."/>
            <person name="Cao Q."/>
            <person name="Hui J.H.L."/>
            <person name="Sookrung N."/>
            <person name="Leung T.F."/>
            <person name="Tungtrongchitr A."/>
            <person name="Tsui S.K.W."/>
        </authorList>
    </citation>
    <scope>NUCLEOTIDE SEQUENCE [LARGE SCALE GENOMIC DNA]</scope>
    <source>
        <strain evidence="1">PWHHKU_190912</strain>
    </source>
</reference>
<keyword evidence="2" id="KW-1185">Reference proteome</keyword>
<comment type="caution">
    <text evidence="1">The sequence shown here is derived from an EMBL/GenBank/DDBJ whole genome shotgun (WGS) entry which is preliminary data.</text>
</comment>
<protein>
    <submittedName>
        <fullName evidence="1">Uncharacterized protein</fullName>
    </submittedName>
</protein>
<proteinExistence type="predicted"/>
<dbReference type="Proteomes" id="UP001148838">
    <property type="component" value="Unassembled WGS sequence"/>
</dbReference>
<gene>
    <name evidence="1" type="ORF">ANN_14694</name>
</gene>
<sequence length="67" mass="7743">MATMRRMSVVPEQCILDIYTALDGTVRKPVSHAENRQICFGSKTLLMIGDDDNHYCNHHYRLCCEQL</sequence>
<name>A0ABQ8SXM2_PERAM</name>
<dbReference type="EMBL" id="JAJSOF020000019">
    <property type="protein sequence ID" value="KAJ4438743.1"/>
    <property type="molecule type" value="Genomic_DNA"/>
</dbReference>
<organism evidence="1 2">
    <name type="scientific">Periplaneta americana</name>
    <name type="common">American cockroach</name>
    <name type="synonym">Blatta americana</name>
    <dbReference type="NCBI Taxonomy" id="6978"/>
    <lineage>
        <taxon>Eukaryota</taxon>
        <taxon>Metazoa</taxon>
        <taxon>Ecdysozoa</taxon>
        <taxon>Arthropoda</taxon>
        <taxon>Hexapoda</taxon>
        <taxon>Insecta</taxon>
        <taxon>Pterygota</taxon>
        <taxon>Neoptera</taxon>
        <taxon>Polyneoptera</taxon>
        <taxon>Dictyoptera</taxon>
        <taxon>Blattodea</taxon>
        <taxon>Blattoidea</taxon>
        <taxon>Blattidae</taxon>
        <taxon>Blattinae</taxon>
        <taxon>Periplaneta</taxon>
    </lineage>
</organism>
<accession>A0ABQ8SXM2</accession>
<evidence type="ECO:0000313" key="1">
    <source>
        <dbReference type="EMBL" id="KAJ4438743.1"/>
    </source>
</evidence>